<dbReference type="SUPFAM" id="SSF69318">
    <property type="entry name" value="Integrin alpha N-terminal domain"/>
    <property type="match status" value="1"/>
</dbReference>
<dbReference type="InterPro" id="IPR013517">
    <property type="entry name" value="FG-GAP"/>
</dbReference>
<evidence type="ECO:0000256" key="1">
    <source>
        <dbReference type="ARBA" id="ARBA00022729"/>
    </source>
</evidence>
<gene>
    <name evidence="3" type="ORF">EWH70_24960</name>
</gene>
<dbReference type="PANTHER" id="PTHR16026">
    <property type="entry name" value="CARTILAGE ACIDIC PROTEIN 1"/>
    <property type="match status" value="1"/>
</dbReference>
<protein>
    <submittedName>
        <fullName evidence="3">CRTAC1 family protein</fullName>
    </submittedName>
</protein>
<dbReference type="InterPro" id="IPR028994">
    <property type="entry name" value="Integrin_alpha_N"/>
</dbReference>
<reference evidence="3 4" key="1">
    <citation type="submission" date="2019-02" db="EMBL/GenBank/DDBJ databases">
        <title>Draft genome sequence of Amycolatopsis sp. 8-3EHSu isolated from roots of Suaeda maritima.</title>
        <authorList>
            <person name="Duangmal K."/>
            <person name="Chantavorakit T."/>
        </authorList>
    </citation>
    <scope>NUCLEOTIDE SEQUENCE [LARGE SCALE GENOMIC DNA]</scope>
    <source>
        <strain evidence="3 4">8-3EHSu</strain>
    </source>
</reference>
<dbReference type="InterPro" id="IPR027039">
    <property type="entry name" value="Crtac1"/>
</dbReference>
<dbReference type="Pfam" id="PF07593">
    <property type="entry name" value="UnbV_ASPIC"/>
    <property type="match status" value="1"/>
</dbReference>
<feature type="domain" description="ASPIC/UnbV" evidence="2">
    <location>
        <begin position="577"/>
        <end position="634"/>
    </location>
</feature>
<dbReference type="InterPro" id="IPR011519">
    <property type="entry name" value="UnbV_ASPIC"/>
</dbReference>
<evidence type="ECO:0000259" key="2">
    <source>
        <dbReference type="Pfam" id="PF07593"/>
    </source>
</evidence>
<evidence type="ECO:0000313" key="4">
    <source>
        <dbReference type="Proteomes" id="UP000292003"/>
    </source>
</evidence>
<dbReference type="Pfam" id="PF13517">
    <property type="entry name" value="FG-GAP_3"/>
    <property type="match status" value="1"/>
</dbReference>
<keyword evidence="1" id="KW-0732">Signal</keyword>
<dbReference type="AlphaFoldDB" id="A0A4Q7J3D6"/>
<proteinExistence type="predicted"/>
<comment type="caution">
    <text evidence="3">The sequence shown here is derived from an EMBL/GenBank/DDBJ whole genome shotgun (WGS) entry which is preliminary data.</text>
</comment>
<dbReference type="Gene3D" id="2.130.10.130">
    <property type="entry name" value="Integrin alpha, N-terminal"/>
    <property type="match status" value="1"/>
</dbReference>
<dbReference type="EMBL" id="SFCC01000013">
    <property type="protein sequence ID" value="RZQ61136.1"/>
    <property type="molecule type" value="Genomic_DNA"/>
</dbReference>
<dbReference type="Proteomes" id="UP000292003">
    <property type="component" value="Unassembled WGS sequence"/>
</dbReference>
<evidence type="ECO:0000313" key="3">
    <source>
        <dbReference type="EMBL" id="RZQ61136.1"/>
    </source>
</evidence>
<organism evidence="3 4">
    <name type="scientific">Amycolatopsis suaedae</name>
    <dbReference type="NCBI Taxonomy" id="2510978"/>
    <lineage>
        <taxon>Bacteria</taxon>
        <taxon>Bacillati</taxon>
        <taxon>Actinomycetota</taxon>
        <taxon>Actinomycetes</taxon>
        <taxon>Pseudonocardiales</taxon>
        <taxon>Pseudonocardiaceae</taxon>
        <taxon>Amycolatopsis</taxon>
    </lineage>
</organism>
<name>A0A4Q7J3D6_9PSEU</name>
<dbReference type="OrthoDB" id="9816120at2"/>
<dbReference type="RefSeq" id="WP_130477950.1">
    <property type="nucleotide sequence ID" value="NZ_SFCC01000013.1"/>
</dbReference>
<sequence>MTATVRWLRKQLAGIVALALVAAMFLVSRLPETSAAEQDSLAAGYRFEPRSIAMPSGFPQQEIREVNQDYKHIDAWISSVGAGISMNDLDGDGLPNDLCITDPRIDQVVVTPTPGAGDRRYAPFALRPGTLPMNDVLAPMGCAPGDFNEDGRMDLLVYYWGRTPILQLARPDGRGLGAGSYHAVELVPGSSAPRYNGPQWNSNAVAVDDFDGDGHVDIYLGNYFQHGPVLDPSVSGGVTMNDSLSNAANGGEDYFFRFTGVGRPGGPDEPAPVTFQQLDDVLPKDLSKGWVLGAGANDVDGDALPELYLAQDHGKDAMLHNRSTPGDIKFEPVQAARNPAVPKSKRIGADSFKGMAVDWGDLDRDGLYDLFVSNITTPWGIQESNFQFMADASSPSELRARLQNGEAPWVDRSTDQNTAWTGWAWDIKMEDFNNSGELAIAQATGFVKGQHNRWPQLQELATANDLVVADPAWWPHVVKGDDIAGNQRLAFLVKREGGGYENLSEQLGLAVPVPTRGIATGDADGDGRIDMAVARQWDQPVFYQNSAPAAGSFLGLRLTHDTPLAPGTQPGPGSPVVGAQVCVRTPDGRTLLGHVDGGSGHSGKRSTDVHIGLGADVNGPLDVKLTWRDRSGQVREQELKLTPGWHSLTLGAQAKER</sequence>
<accession>A0A4Q7J3D6</accession>
<dbReference type="PANTHER" id="PTHR16026:SF0">
    <property type="entry name" value="CARTILAGE ACIDIC PROTEIN 1"/>
    <property type="match status" value="1"/>
</dbReference>
<keyword evidence="4" id="KW-1185">Reference proteome</keyword>